<name>A0AAU9LYF8_9ASTR</name>
<dbReference type="AlphaFoldDB" id="A0AAU9LYF8"/>
<organism evidence="1 2">
    <name type="scientific">Lactuca virosa</name>
    <dbReference type="NCBI Taxonomy" id="75947"/>
    <lineage>
        <taxon>Eukaryota</taxon>
        <taxon>Viridiplantae</taxon>
        <taxon>Streptophyta</taxon>
        <taxon>Embryophyta</taxon>
        <taxon>Tracheophyta</taxon>
        <taxon>Spermatophyta</taxon>
        <taxon>Magnoliopsida</taxon>
        <taxon>eudicotyledons</taxon>
        <taxon>Gunneridae</taxon>
        <taxon>Pentapetalae</taxon>
        <taxon>asterids</taxon>
        <taxon>campanulids</taxon>
        <taxon>Asterales</taxon>
        <taxon>Asteraceae</taxon>
        <taxon>Cichorioideae</taxon>
        <taxon>Cichorieae</taxon>
        <taxon>Lactucinae</taxon>
        <taxon>Lactuca</taxon>
    </lineage>
</organism>
<dbReference type="Proteomes" id="UP001157418">
    <property type="component" value="Unassembled WGS sequence"/>
</dbReference>
<reference evidence="1 2" key="1">
    <citation type="submission" date="2022-01" db="EMBL/GenBank/DDBJ databases">
        <authorList>
            <person name="Xiong W."/>
            <person name="Schranz E."/>
        </authorList>
    </citation>
    <scope>NUCLEOTIDE SEQUENCE [LARGE SCALE GENOMIC DNA]</scope>
</reference>
<comment type="caution">
    <text evidence="1">The sequence shown here is derived from an EMBL/GenBank/DDBJ whole genome shotgun (WGS) entry which is preliminary data.</text>
</comment>
<sequence>MLLIIKGKFVQKYQSFGWKVGVMGEKIVGGLDELMPSLPSATGAKAVSFSKLIIQRSHLHKEGLLAFHTLKQLLLSLYHKLHRCRHLKFFGCQSRLRRSRKKLFEME</sequence>
<proteinExistence type="predicted"/>
<dbReference type="EMBL" id="CAKMRJ010000113">
    <property type="protein sequence ID" value="CAH1418276.1"/>
    <property type="molecule type" value="Genomic_DNA"/>
</dbReference>
<evidence type="ECO:0000313" key="2">
    <source>
        <dbReference type="Proteomes" id="UP001157418"/>
    </source>
</evidence>
<accession>A0AAU9LYF8</accession>
<gene>
    <name evidence="1" type="ORF">LVIROSA_LOCUS5880</name>
</gene>
<evidence type="ECO:0000313" key="1">
    <source>
        <dbReference type="EMBL" id="CAH1418276.1"/>
    </source>
</evidence>
<protein>
    <submittedName>
        <fullName evidence="1">Uncharacterized protein</fullName>
    </submittedName>
</protein>
<keyword evidence="2" id="KW-1185">Reference proteome</keyword>